<dbReference type="InterPro" id="IPR036097">
    <property type="entry name" value="HisK_dim/P_sf"/>
</dbReference>
<dbReference type="GO" id="GO:0000155">
    <property type="term" value="F:phosphorelay sensor kinase activity"/>
    <property type="evidence" value="ECO:0007669"/>
    <property type="project" value="InterPro"/>
</dbReference>
<evidence type="ECO:0000313" key="11">
    <source>
        <dbReference type="EMBL" id="SDT31611.1"/>
    </source>
</evidence>
<evidence type="ECO:0000313" key="12">
    <source>
        <dbReference type="Proteomes" id="UP000199679"/>
    </source>
</evidence>
<evidence type="ECO:0000256" key="7">
    <source>
        <dbReference type="SAM" id="Coils"/>
    </source>
</evidence>
<dbReference type="SMART" id="SM00388">
    <property type="entry name" value="HisKA"/>
    <property type="match status" value="1"/>
</dbReference>
<dbReference type="PROSITE" id="PS50109">
    <property type="entry name" value="HIS_KIN"/>
    <property type="match status" value="1"/>
</dbReference>
<proteinExistence type="predicted"/>
<dbReference type="SMART" id="SM00387">
    <property type="entry name" value="HATPase_c"/>
    <property type="match status" value="1"/>
</dbReference>
<organism evidence="11 12">
    <name type="scientific">Mucilaginibacter mallensis</name>
    <dbReference type="NCBI Taxonomy" id="652787"/>
    <lineage>
        <taxon>Bacteria</taxon>
        <taxon>Pseudomonadati</taxon>
        <taxon>Bacteroidota</taxon>
        <taxon>Sphingobacteriia</taxon>
        <taxon>Sphingobacteriales</taxon>
        <taxon>Sphingobacteriaceae</taxon>
        <taxon>Mucilaginibacter</taxon>
    </lineage>
</organism>
<dbReference type="InterPro" id="IPR003594">
    <property type="entry name" value="HATPase_dom"/>
</dbReference>
<keyword evidence="8" id="KW-0472">Membrane</keyword>
<reference evidence="11 12" key="1">
    <citation type="submission" date="2016-10" db="EMBL/GenBank/DDBJ databases">
        <authorList>
            <person name="de Groot N.N."/>
        </authorList>
    </citation>
    <scope>NUCLEOTIDE SEQUENCE [LARGE SCALE GENOMIC DNA]</scope>
    <source>
        <strain evidence="11 12">MP1X4</strain>
    </source>
</reference>
<dbReference type="CDD" id="cd00082">
    <property type="entry name" value="HisKA"/>
    <property type="match status" value="1"/>
</dbReference>
<dbReference type="CDD" id="cd00075">
    <property type="entry name" value="HATPase"/>
    <property type="match status" value="1"/>
</dbReference>
<keyword evidence="9" id="KW-0732">Signal</keyword>
<dbReference type="EC" id="2.7.13.3" evidence="2"/>
<dbReference type="Proteomes" id="UP000199679">
    <property type="component" value="Chromosome I"/>
</dbReference>
<feature type="domain" description="Histidine kinase" evidence="10">
    <location>
        <begin position="406"/>
        <end position="620"/>
    </location>
</feature>
<dbReference type="SUPFAM" id="SSF48452">
    <property type="entry name" value="TPR-like"/>
    <property type="match status" value="1"/>
</dbReference>
<dbReference type="FunFam" id="3.30.565.10:FF:000006">
    <property type="entry name" value="Sensor histidine kinase WalK"/>
    <property type="match status" value="1"/>
</dbReference>
<dbReference type="Pfam" id="PF00512">
    <property type="entry name" value="HisKA"/>
    <property type="match status" value="1"/>
</dbReference>
<name>A0A1H1ZCV7_MUCMA</name>
<dbReference type="InterPro" id="IPR050736">
    <property type="entry name" value="Sensor_HK_Regulatory"/>
</dbReference>
<dbReference type="OrthoDB" id="1301080at2"/>
<dbReference type="SMART" id="SM00028">
    <property type="entry name" value="TPR"/>
    <property type="match status" value="2"/>
</dbReference>
<dbReference type="PANTHER" id="PTHR43711">
    <property type="entry name" value="TWO-COMPONENT HISTIDINE KINASE"/>
    <property type="match status" value="1"/>
</dbReference>
<keyword evidence="4" id="KW-0808">Transferase</keyword>
<keyword evidence="8" id="KW-1133">Transmembrane helix</keyword>
<dbReference type="InterPro" id="IPR005467">
    <property type="entry name" value="His_kinase_dom"/>
</dbReference>
<dbReference type="SUPFAM" id="SSF47384">
    <property type="entry name" value="Homodimeric domain of signal transducing histidine kinase"/>
    <property type="match status" value="1"/>
</dbReference>
<evidence type="ECO:0000256" key="6">
    <source>
        <dbReference type="ARBA" id="ARBA00023012"/>
    </source>
</evidence>
<dbReference type="InterPro" id="IPR003661">
    <property type="entry name" value="HisK_dim/P_dom"/>
</dbReference>
<feature type="transmembrane region" description="Helical" evidence="8">
    <location>
        <begin position="346"/>
        <end position="366"/>
    </location>
</feature>
<evidence type="ECO:0000256" key="2">
    <source>
        <dbReference type="ARBA" id="ARBA00012438"/>
    </source>
</evidence>
<dbReference type="SUPFAM" id="SSF55874">
    <property type="entry name" value="ATPase domain of HSP90 chaperone/DNA topoisomerase II/histidine kinase"/>
    <property type="match status" value="1"/>
</dbReference>
<keyword evidence="8" id="KW-0812">Transmembrane</keyword>
<keyword evidence="12" id="KW-1185">Reference proteome</keyword>
<dbReference type="Gene3D" id="3.30.565.10">
    <property type="entry name" value="Histidine kinase-like ATPase, C-terminal domain"/>
    <property type="match status" value="1"/>
</dbReference>
<keyword evidence="6" id="KW-0902">Two-component regulatory system</keyword>
<gene>
    <name evidence="11" type="ORF">SAMN05216490_3064</name>
</gene>
<dbReference type="InterPro" id="IPR004358">
    <property type="entry name" value="Sig_transdc_His_kin-like_C"/>
</dbReference>
<dbReference type="InterPro" id="IPR011990">
    <property type="entry name" value="TPR-like_helical_dom_sf"/>
</dbReference>
<keyword evidence="7" id="KW-0175">Coiled coil</keyword>
<feature type="chain" id="PRO_5009267572" description="histidine kinase" evidence="9">
    <location>
        <begin position="21"/>
        <end position="636"/>
    </location>
</feature>
<evidence type="ECO:0000259" key="10">
    <source>
        <dbReference type="PROSITE" id="PS50109"/>
    </source>
</evidence>
<dbReference type="Gene3D" id="1.10.287.130">
    <property type="match status" value="1"/>
</dbReference>
<dbReference type="InterPro" id="IPR019734">
    <property type="entry name" value="TPR_rpt"/>
</dbReference>
<dbReference type="InterPro" id="IPR036890">
    <property type="entry name" value="HATPase_C_sf"/>
</dbReference>
<sequence>MKRVLVLVALLVLMCRLCYAQLDNIRQIQKQLPYIHDSLRYVDALNRLGMLSYENNLDSSFYYTDRARSIADRLQYAKGKADATNNLGIIFDMRGNLQLALRYYNDAFNSYKAINDTSNMVLATMNIAMVYQEIGKNQKAINTYKQAIEKGKSLSRDSIMSLVLYNYTLQYPGSISKDSILIYINRAKQIATKYNDKRVLLAIEQLIADYYIKNGEPAKGIALLQQDAANTLSSNLYYLSLDMLIDLGDQFTLTDSAKAINYYRQGLEIARQKGYGVYNSLIIRKLYDFYIAKKDNATAFYYSRELLELNDMQEKIDNNSGIDYIEYALKDQQLESAHVQSTYQQLFLTLAVLVCILTIIILLILWRNWKKLNRTAEALRLQFQQSELTMEALDVMNKDYARVIKIVAHDLRNPIGGISAIAGIVQADRNLSHEAKELMNLLQESSKNCMELINELMDTDFDQHKNVKREGINIDELLHQCVHLLSFRAKDKNQQLVLSTNLQVIIQGDKEKLWRVMNNLIINSIKFSPAGSEIHIDTKLLQNKVLIIVKDTGMGIPTIIQNKIFDPFTTAKRKGTQGEQPYGLGLYISKQIVEAHNGKIWFKSEADMGTEFFIELPINSNHQVTRLTLFDPPISA</sequence>
<feature type="coiled-coil region" evidence="7">
    <location>
        <begin position="424"/>
        <end position="455"/>
    </location>
</feature>
<keyword evidence="5 11" id="KW-0418">Kinase</keyword>
<evidence type="ECO:0000256" key="9">
    <source>
        <dbReference type="SAM" id="SignalP"/>
    </source>
</evidence>
<evidence type="ECO:0000256" key="8">
    <source>
        <dbReference type="SAM" id="Phobius"/>
    </source>
</evidence>
<dbReference type="STRING" id="652787.SAMN05216490_3064"/>
<accession>A0A1H1ZCV7</accession>
<evidence type="ECO:0000256" key="3">
    <source>
        <dbReference type="ARBA" id="ARBA00022553"/>
    </source>
</evidence>
<dbReference type="EMBL" id="LT629740">
    <property type="protein sequence ID" value="SDT31611.1"/>
    <property type="molecule type" value="Genomic_DNA"/>
</dbReference>
<evidence type="ECO:0000256" key="5">
    <source>
        <dbReference type="ARBA" id="ARBA00022777"/>
    </source>
</evidence>
<keyword evidence="3" id="KW-0597">Phosphoprotein</keyword>
<comment type="catalytic activity">
    <reaction evidence="1">
        <text>ATP + protein L-histidine = ADP + protein N-phospho-L-histidine.</text>
        <dbReference type="EC" id="2.7.13.3"/>
    </reaction>
</comment>
<dbReference type="AlphaFoldDB" id="A0A1H1ZCV7"/>
<evidence type="ECO:0000256" key="4">
    <source>
        <dbReference type="ARBA" id="ARBA00022679"/>
    </source>
</evidence>
<dbReference type="PANTHER" id="PTHR43711:SF31">
    <property type="entry name" value="HISTIDINE KINASE"/>
    <property type="match status" value="1"/>
</dbReference>
<protein>
    <recommendedName>
        <fullName evidence="2">histidine kinase</fullName>
        <ecNumber evidence="2">2.7.13.3</ecNumber>
    </recommendedName>
</protein>
<feature type="signal peptide" evidence="9">
    <location>
        <begin position="1"/>
        <end position="20"/>
    </location>
</feature>
<dbReference type="Gene3D" id="1.25.40.10">
    <property type="entry name" value="Tetratricopeptide repeat domain"/>
    <property type="match status" value="1"/>
</dbReference>
<dbReference type="RefSeq" id="WP_091374571.1">
    <property type="nucleotide sequence ID" value="NZ_LT629740.1"/>
</dbReference>
<dbReference type="Pfam" id="PF02518">
    <property type="entry name" value="HATPase_c"/>
    <property type="match status" value="1"/>
</dbReference>
<evidence type="ECO:0000256" key="1">
    <source>
        <dbReference type="ARBA" id="ARBA00000085"/>
    </source>
</evidence>
<dbReference type="PRINTS" id="PR00344">
    <property type="entry name" value="BCTRLSENSOR"/>
</dbReference>